<dbReference type="EMBL" id="CADCWK010000381">
    <property type="protein sequence ID" value="CAA9575998.1"/>
    <property type="molecule type" value="Genomic_DNA"/>
</dbReference>
<reference evidence="2" key="1">
    <citation type="submission" date="2020-02" db="EMBL/GenBank/DDBJ databases">
        <authorList>
            <person name="Meier V. D."/>
        </authorList>
    </citation>
    <scope>NUCLEOTIDE SEQUENCE</scope>
    <source>
        <strain evidence="2">AVDCRST_MAG33</strain>
    </source>
</reference>
<dbReference type="AlphaFoldDB" id="A0A6J4VF58"/>
<organism evidence="2">
    <name type="scientific">uncultured Thermomicrobiales bacterium</name>
    <dbReference type="NCBI Taxonomy" id="1645740"/>
    <lineage>
        <taxon>Bacteria</taxon>
        <taxon>Pseudomonadati</taxon>
        <taxon>Thermomicrobiota</taxon>
        <taxon>Thermomicrobia</taxon>
        <taxon>Thermomicrobiales</taxon>
        <taxon>environmental samples</taxon>
    </lineage>
</organism>
<sequence length="188" mass="20805">GRRVGEAGTAWGRRRVDSGPWSPEAVWFLRRSRPGGDGPDGRLDEPRAGPHMGTGSRDERVRRRDADRPGFHAPGRTAGHHRRHEHGDPQGTLEQADLEHRRWRRAPRDVHGRRGQPDHQWPRPAGAGHRPAVAPAGLGIARRAGRDSRVHLLRDRAGPEGGRSGSLGRDHGCGRPGDRHGDRGRRDL</sequence>
<protein>
    <submittedName>
        <fullName evidence="2">Membrane protein, distant similarity to thiosulphate:quinone oxidoreductase DoxD</fullName>
    </submittedName>
</protein>
<feature type="non-terminal residue" evidence="2">
    <location>
        <position position="188"/>
    </location>
</feature>
<evidence type="ECO:0000313" key="2">
    <source>
        <dbReference type="EMBL" id="CAA9575998.1"/>
    </source>
</evidence>
<feature type="compositionally biased region" description="Basic and acidic residues" evidence="1">
    <location>
        <begin position="144"/>
        <end position="158"/>
    </location>
</feature>
<evidence type="ECO:0000256" key="1">
    <source>
        <dbReference type="SAM" id="MobiDB-lite"/>
    </source>
</evidence>
<feature type="compositionally biased region" description="Basic and acidic residues" evidence="1">
    <location>
        <begin position="106"/>
        <end position="121"/>
    </location>
</feature>
<feature type="compositionally biased region" description="Basic and acidic residues" evidence="1">
    <location>
        <begin position="39"/>
        <end position="48"/>
    </location>
</feature>
<accession>A0A6J4VF58</accession>
<name>A0A6J4VF58_9BACT</name>
<feature type="compositionally biased region" description="Basic and acidic residues" evidence="1">
    <location>
        <begin position="56"/>
        <end position="70"/>
    </location>
</feature>
<gene>
    <name evidence="2" type="ORF">AVDCRST_MAG33-3058</name>
</gene>
<feature type="non-terminal residue" evidence="2">
    <location>
        <position position="1"/>
    </location>
</feature>
<feature type="region of interest" description="Disordered" evidence="1">
    <location>
        <begin position="1"/>
        <end position="188"/>
    </location>
</feature>
<feature type="compositionally biased region" description="Basic and acidic residues" evidence="1">
    <location>
        <begin position="168"/>
        <end position="188"/>
    </location>
</feature>
<proteinExistence type="predicted"/>